<evidence type="ECO:0000313" key="3">
    <source>
        <dbReference type="Proteomes" id="UP000245680"/>
    </source>
</evidence>
<keyword evidence="3" id="KW-1185">Reference proteome</keyword>
<accession>A0A2V2LI83</accession>
<evidence type="ECO:0000313" key="2">
    <source>
        <dbReference type="EMBL" id="PWR01573.1"/>
    </source>
</evidence>
<proteinExistence type="predicted"/>
<protein>
    <submittedName>
        <fullName evidence="2">Uncharacterized protein</fullName>
    </submittedName>
</protein>
<dbReference type="Proteomes" id="UP000245680">
    <property type="component" value="Unassembled WGS sequence"/>
</dbReference>
<organism evidence="2 3">
    <name type="scientific">Meridianimarinicoccus roseus</name>
    <dbReference type="NCBI Taxonomy" id="2072018"/>
    <lineage>
        <taxon>Bacteria</taxon>
        <taxon>Pseudomonadati</taxon>
        <taxon>Pseudomonadota</taxon>
        <taxon>Alphaproteobacteria</taxon>
        <taxon>Rhodobacterales</taxon>
        <taxon>Paracoccaceae</taxon>
        <taxon>Meridianimarinicoccus</taxon>
    </lineage>
</organism>
<dbReference type="OrthoDB" id="7859773at2"/>
<reference evidence="2 3" key="1">
    <citation type="submission" date="2018-05" db="EMBL/GenBank/DDBJ databases">
        <title>Rhodobacteraceae gen. nov., sp. nov. isolated from sea water.</title>
        <authorList>
            <person name="Ren Y."/>
        </authorList>
    </citation>
    <scope>NUCLEOTIDE SEQUENCE [LARGE SCALE GENOMIC DNA]</scope>
    <source>
        <strain evidence="2 3">TG-679</strain>
    </source>
</reference>
<gene>
    <name evidence="2" type="ORF">DKT77_15660</name>
</gene>
<feature type="chain" id="PRO_5015913997" evidence="1">
    <location>
        <begin position="21"/>
        <end position="156"/>
    </location>
</feature>
<comment type="caution">
    <text evidence="2">The sequence shown here is derived from an EMBL/GenBank/DDBJ whole genome shotgun (WGS) entry which is preliminary data.</text>
</comment>
<sequence length="156" mass="16344">MTRMMTATAFALATALPTLAAAQATAPDAQYAAQIGVDASKYSLTELVALDKALRDDNRQGANQILSDAGSELTYNDLIANLDANGMTIADVEVPEVQIDAPEGKAQLAASMGVDPEAFTLTQLVALKSAIDTSDEDEVQNILDEVGVDRNALSVM</sequence>
<dbReference type="AlphaFoldDB" id="A0A2V2LI83"/>
<feature type="signal peptide" evidence="1">
    <location>
        <begin position="1"/>
        <end position="20"/>
    </location>
</feature>
<name>A0A2V2LI83_9RHOB</name>
<dbReference type="EMBL" id="QGKU01000048">
    <property type="protein sequence ID" value="PWR01573.1"/>
    <property type="molecule type" value="Genomic_DNA"/>
</dbReference>
<evidence type="ECO:0000256" key="1">
    <source>
        <dbReference type="SAM" id="SignalP"/>
    </source>
</evidence>
<keyword evidence="1" id="KW-0732">Signal</keyword>
<dbReference type="RefSeq" id="WP_109812614.1">
    <property type="nucleotide sequence ID" value="NZ_QGKU01000048.1"/>
</dbReference>